<evidence type="ECO:0000313" key="1">
    <source>
        <dbReference type="EMBL" id="MFM9649965.1"/>
    </source>
</evidence>
<evidence type="ECO:0000313" key="2">
    <source>
        <dbReference type="Proteomes" id="UP001631993"/>
    </source>
</evidence>
<sequence>MAKPTKRDTAQALIDQIRELRLSGEDDEVEALHAEAEALIRGCRPQDRPALSAALEDAFTTVAERPPVGAEVSIRSYHDVEGVDDLQRAGVRQIRAAVKAGMSAATMSTKIAETLLEARLKMVNKAGLPDVIAERKFTKNIAHDAFVQARAGVTEEDVDRWATHQSLAKSVRNRMSDVVVDRLKSLDENPENFPAYAMEKARAAYPDLSPTEAVYALYESAGTRLPRKGRTELAREDARRRAELVRQAVAGQLTAGESADDDLARELADIERVEQGILETTKRVNHLTPEQRSELKARINQTIANLAAAAASL</sequence>
<dbReference type="InterPro" id="IPR058005">
    <property type="entry name" value="Repressor_C"/>
</dbReference>
<reference evidence="1 2" key="1">
    <citation type="submission" date="2024-12" db="EMBL/GenBank/DDBJ databases">
        <title>Forecasting of Potato common scab and diversities of Pathogenic streptomyces spp. in china.</title>
        <authorList>
            <person name="Handique U."/>
            <person name="Wu J."/>
        </authorList>
    </citation>
    <scope>NUCLEOTIDE SEQUENCE [LARGE SCALE GENOMIC DNA]</scope>
    <source>
        <strain evidence="1 2">ZRIMU1585</strain>
    </source>
</reference>
<keyword evidence="2" id="KW-1185">Reference proteome</keyword>
<dbReference type="RefSeq" id="WP_409096798.1">
    <property type="nucleotide sequence ID" value="NZ_JBJVNE010000014.1"/>
</dbReference>
<accession>A0ABW9IQQ0</accession>
<organism evidence="1 2">
    <name type="scientific">Streptomyces galilaeus</name>
    <dbReference type="NCBI Taxonomy" id="33899"/>
    <lineage>
        <taxon>Bacteria</taxon>
        <taxon>Bacillati</taxon>
        <taxon>Actinomycetota</taxon>
        <taxon>Actinomycetes</taxon>
        <taxon>Kitasatosporales</taxon>
        <taxon>Streptomycetaceae</taxon>
        <taxon>Streptomyces</taxon>
    </lineage>
</organism>
<gene>
    <name evidence="1" type="ORF">ACKI1S_27930</name>
</gene>
<dbReference type="EMBL" id="JBJVNE010000014">
    <property type="protein sequence ID" value="MFM9649965.1"/>
    <property type="molecule type" value="Genomic_DNA"/>
</dbReference>
<dbReference type="Pfam" id="PF25746">
    <property type="entry name" value="Phage_Repressor_c"/>
    <property type="match status" value="1"/>
</dbReference>
<proteinExistence type="predicted"/>
<name>A0ABW9IQQ0_STRGJ</name>
<comment type="caution">
    <text evidence="1">The sequence shown here is derived from an EMBL/GenBank/DDBJ whole genome shotgun (WGS) entry which is preliminary data.</text>
</comment>
<dbReference type="Proteomes" id="UP001631993">
    <property type="component" value="Unassembled WGS sequence"/>
</dbReference>
<protein>
    <submittedName>
        <fullName evidence="1">Uncharacterized protein</fullName>
    </submittedName>
</protein>